<dbReference type="EnsemblPlants" id="MELO3C027171.2.1">
    <property type="protein sequence ID" value="MELO3C027171.2.1"/>
    <property type="gene ID" value="MELO3C027171.2"/>
</dbReference>
<evidence type="ECO:0000313" key="1">
    <source>
        <dbReference type="EnsemblPlants" id="MELO3C027171.2.1"/>
    </source>
</evidence>
<dbReference type="Gramene" id="MELO3C027171.2.1">
    <property type="protein sequence ID" value="MELO3C027171.2.1"/>
    <property type="gene ID" value="MELO3C027171.2"/>
</dbReference>
<reference evidence="1" key="1">
    <citation type="submission" date="2023-03" db="UniProtKB">
        <authorList>
            <consortium name="EnsemblPlants"/>
        </authorList>
    </citation>
    <scope>IDENTIFICATION</scope>
</reference>
<dbReference type="AlphaFoldDB" id="A0A9I9E150"/>
<protein>
    <submittedName>
        <fullName evidence="1">Uncharacterized protein</fullName>
    </submittedName>
</protein>
<sequence length="38" mass="4267">MSVVERFWLQYPGTGGSSSKSVFSEMVRGTWGVAREWA</sequence>
<accession>A0A9I9E150</accession>
<proteinExistence type="predicted"/>
<organism evidence="1">
    <name type="scientific">Cucumis melo</name>
    <name type="common">Muskmelon</name>
    <dbReference type="NCBI Taxonomy" id="3656"/>
    <lineage>
        <taxon>Eukaryota</taxon>
        <taxon>Viridiplantae</taxon>
        <taxon>Streptophyta</taxon>
        <taxon>Embryophyta</taxon>
        <taxon>Tracheophyta</taxon>
        <taxon>Spermatophyta</taxon>
        <taxon>Magnoliopsida</taxon>
        <taxon>eudicotyledons</taxon>
        <taxon>Gunneridae</taxon>
        <taxon>Pentapetalae</taxon>
        <taxon>rosids</taxon>
        <taxon>fabids</taxon>
        <taxon>Cucurbitales</taxon>
        <taxon>Cucurbitaceae</taxon>
        <taxon>Benincaseae</taxon>
        <taxon>Cucumis</taxon>
    </lineage>
</organism>
<name>A0A9I9E150_CUCME</name>